<sequence>MNFVSAAQNKIDNLNYGSRTDAEQFYKVISIGDKIDFGSIDASVRWAITNSKKGINDLLCLFFIFGHKSNEQWGAPPVGYPNINLKNFGADSNNDAAAIEYDNFISSFHTTILRTADGSFQTWAEGAGYNDVANILTLITINTTNFPALGT</sequence>
<gene>
    <name evidence="1" type="ORF">BKM63_21435</name>
</gene>
<proteinExistence type="predicted"/>
<reference evidence="1 2" key="1">
    <citation type="submission" date="2016-10" db="EMBL/GenBank/DDBJ databases">
        <title>Draft Genome Sequence of Rhizobacteria Flavobacterium johnsoniae CI04.</title>
        <authorList>
            <person name="Bravo J.I."/>
            <person name="Lozano G.L."/>
            <person name="Handelsman J."/>
        </authorList>
    </citation>
    <scope>NUCLEOTIDE SEQUENCE [LARGE SCALE GENOMIC DNA]</scope>
    <source>
        <strain evidence="1 2">CI04</strain>
    </source>
</reference>
<evidence type="ECO:0000313" key="1">
    <source>
        <dbReference type="EMBL" id="OIV39968.1"/>
    </source>
</evidence>
<accession>A0A1J7CEK9</accession>
<protein>
    <submittedName>
        <fullName evidence="1">Uncharacterized protein</fullName>
    </submittedName>
</protein>
<dbReference type="AlphaFoldDB" id="A0A1J7CEK9"/>
<keyword evidence="2" id="KW-1185">Reference proteome</keyword>
<organism evidence="1 2">
    <name type="scientific">Flavobacterium johnsoniae</name>
    <name type="common">Cytophaga johnsonae</name>
    <dbReference type="NCBI Taxonomy" id="986"/>
    <lineage>
        <taxon>Bacteria</taxon>
        <taxon>Pseudomonadati</taxon>
        <taxon>Bacteroidota</taxon>
        <taxon>Flavobacteriia</taxon>
        <taxon>Flavobacteriales</taxon>
        <taxon>Flavobacteriaceae</taxon>
        <taxon>Flavobacterium</taxon>
    </lineage>
</organism>
<name>A0A1J7CEK9_FLAJO</name>
<dbReference type="EMBL" id="MLFK01000011">
    <property type="protein sequence ID" value="OIV39968.1"/>
    <property type="molecule type" value="Genomic_DNA"/>
</dbReference>
<dbReference type="Proteomes" id="UP000182826">
    <property type="component" value="Unassembled WGS sequence"/>
</dbReference>
<comment type="caution">
    <text evidence="1">The sequence shown here is derived from an EMBL/GenBank/DDBJ whole genome shotgun (WGS) entry which is preliminary data.</text>
</comment>
<evidence type="ECO:0000313" key="2">
    <source>
        <dbReference type="Proteomes" id="UP000182826"/>
    </source>
</evidence>